<gene>
    <name evidence="1" type="ORF">WS70_23010</name>
</gene>
<dbReference type="EMBL" id="CP013387">
    <property type="protein sequence ID" value="AOJ04653.1"/>
    <property type="molecule type" value="Genomic_DNA"/>
</dbReference>
<sequence length="99" mass="11184">MPDFILLTRLSPEGLKSPSSMETLEKRAVKEIEEACPGIEWRHSYAILGPYDYLDVFSAPDIETAFKVSAILRTLGRSHAEVWAATEWRAFKEIIESIG</sequence>
<keyword evidence="2" id="KW-1185">Reference proteome</keyword>
<name>A0A1B4FLV5_9BURK</name>
<reference evidence="1 2" key="1">
    <citation type="submission" date="2015-12" db="EMBL/GenBank/DDBJ databases">
        <title>Diversity of Burkholderia near neighbor genomes.</title>
        <authorList>
            <person name="Sahl J."/>
            <person name="Wagner D."/>
            <person name="Keim P."/>
        </authorList>
    </citation>
    <scope>NUCLEOTIDE SEQUENCE [LARGE SCALE GENOMIC DNA]</scope>
    <source>
        <strain evidence="1 2">BDU6</strain>
    </source>
</reference>
<evidence type="ECO:0008006" key="3">
    <source>
        <dbReference type="Google" id="ProtNLM"/>
    </source>
</evidence>
<proteinExistence type="predicted"/>
<dbReference type="Pfam" id="PF08734">
    <property type="entry name" value="GYD"/>
    <property type="match status" value="1"/>
</dbReference>
<accession>A0A1B4FLV5</accession>
<dbReference type="RefSeq" id="WP_059472022.1">
    <property type="nucleotide sequence ID" value="NZ_CP013387.1"/>
</dbReference>
<dbReference type="KEGG" id="buu:WS70_23010"/>
<dbReference type="InterPro" id="IPR014845">
    <property type="entry name" value="GYD/TTHA1554"/>
</dbReference>
<protein>
    <recommendedName>
        <fullName evidence="3">GYD family protein</fullName>
    </recommendedName>
</protein>
<organism evidence="1 2">
    <name type="scientific">Burkholderia mayonis</name>
    <dbReference type="NCBI Taxonomy" id="1385591"/>
    <lineage>
        <taxon>Bacteria</taxon>
        <taxon>Pseudomonadati</taxon>
        <taxon>Pseudomonadota</taxon>
        <taxon>Betaproteobacteria</taxon>
        <taxon>Burkholderiales</taxon>
        <taxon>Burkholderiaceae</taxon>
        <taxon>Burkholderia</taxon>
        <taxon>pseudomallei group</taxon>
    </lineage>
</organism>
<evidence type="ECO:0000313" key="1">
    <source>
        <dbReference type="EMBL" id="AOJ04653.1"/>
    </source>
</evidence>
<dbReference type="AlphaFoldDB" id="A0A1B4FLV5"/>
<evidence type="ECO:0000313" key="2">
    <source>
        <dbReference type="Proteomes" id="UP000062519"/>
    </source>
</evidence>
<dbReference type="Proteomes" id="UP000062519">
    <property type="component" value="Chromosome 2"/>
</dbReference>